<keyword evidence="4" id="KW-1185">Reference proteome</keyword>
<reference evidence="3" key="1">
    <citation type="submission" date="2020-12" db="EMBL/GenBank/DDBJ databases">
        <title>Metabolic potential, ecology and presence of endohyphal bacteria is reflected in genomic diversity of Mucoromycotina.</title>
        <authorList>
            <person name="Muszewska A."/>
            <person name="Okrasinska A."/>
            <person name="Steczkiewicz K."/>
            <person name="Drgas O."/>
            <person name="Orlowska M."/>
            <person name="Perlinska-Lenart U."/>
            <person name="Aleksandrzak-Piekarczyk T."/>
            <person name="Szatraj K."/>
            <person name="Zielenkiewicz U."/>
            <person name="Pilsyk S."/>
            <person name="Malc E."/>
            <person name="Mieczkowski P."/>
            <person name="Kruszewska J.S."/>
            <person name="Biernat P."/>
            <person name="Pawlowska J."/>
        </authorList>
    </citation>
    <scope>NUCLEOTIDE SEQUENCE</scope>
    <source>
        <strain evidence="3">WA0000067209</strain>
    </source>
</reference>
<accession>A0A8H7PFW1</accession>
<dbReference type="GO" id="GO:0016020">
    <property type="term" value="C:membrane"/>
    <property type="evidence" value="ECO:0007669"/>
    <property type="project" value="TreeGrafter"/>
</dbReference>
<evidence type="ECO:0000313" key="3">
    <source>
        <dbReference type="EMBL" id="KAG2173130.1"/>
    </source>
</evidence>
<feature type="transmembrane region" description="Helical" evidence="2">
    <location>
        <begin position="48"/>
        <end position="69"/>
    </location>
</feature>
<name>A0A8H7PFW1_MORIS</name>
<feature type="transmembrane region" description="Helical" evidence="2">
    <location>
        <begin position="869"/>
        <end position="889"/>
    </location>
</feature>
<dbReference type="Pfam" id="PF12400">
    <property type="entry name" value="STIMATE"/>
    <property type="match status" value="1"/>
</dbReference>
<feature type="transmembrane region" description="Helical" evidence="2">
    <location>
        <begin position="814"/>
        <end position="835"/>
    </location>
</feature>
<evidence type="ECO:0000256" key="1">
    <source>
        <dbReference type="SAM" id="MobiDB-lite"/>
    </source>
</evidence>
<feature type="transmembrane region" description="Helical" evidence="2">
    <location>
        <begin position="909"/>
        <end position="930"/>
    </location>
</feature>
<dbReference type="AlphaFoldDB" id="A0A8H7PFW1"/>
<keyword evidence="2" id="KW-0812">Transmembrane</keyword>
<dbReference type="Proteomes" id="UP000654370">
    <property type="component" value="Unassembled WGS sequence"/>
</dbReference>
<feature type="transmembrane region" description="Helical" evidence="2">
    <location>
        <begin position="783"/>
        <end position="802"/>
    </location>
</feature>
<dbReference type="PANTHER" id="PTHR31735">
    <property type="entry name" value="VACUOLAR MEMBRANE PROTEIN YPL162C"/>
    <property type="match status" value="1"/>
</dbReference>
<comment type="caution">
    <text evidence="3">The sequence shown here is derived from an EMBL/GenBank/DDBJ whole genome shotgun (WGS) entry which is preliminary data.</text>
</comment>
<evidence type="ECO:0000256" key="2">
    <source>
        <dbReference type="SAM" id="Phobius"/>
    </source>
</evidence>
<keyword evidence="2" id="KW-0472">Membrane</keyword>
<gene>
    <name evidence="3" type="ORF">INT43_004503</name>
</gene>
<proteinExistence type="predicted"/>
<dbReference type="EMBL" id="JAEPQZ010000015">
    <property type="protein sequence ID" value="KAG2173130.1"/>
    <property type="molecule type" value="Genomic_DNA"/>
</dbReference>
<feature type="compositionally biased region" description="Polar residues" evidence="1">
    <location>
        <begin position="962"/>
        <end position="971"/>
    </location>
</feature>
<evidence type="ECO:0000313" key="4">
    <source>
        <dbReference type="Proteomes" id="UP000654370"/>
    </source>
</evidence>
<dbReference type="OrthoDB" id="2104804at2759"/>
<dbReference type="PANTHER" id="PTHR31735:SF1">
    <property type="entry name" value="VACUOLAR MEMBRANE PROTEIN YPL162C"/>
    <property type="match status" value="1"/>
</dbReference>
<feature type="transmembrane region" description="Helical" evidence="2">
    <location>
        <begin position="740"/>
        <end position="762"/>
    </location>
</feature>
<keyword evidence="2" id="KW-1133">Transmembrane helix</keyword>
<protein>
    <submittedName>
        <fullName evidence="3">Uncharacterized protein</fullName>
    </submittedName>
</protein>
<sequence>MTIKRAPSLLPTSATATWQRWGRTLTYQKLNEKYHTNVPRIPFRRRSWAFVMSFAIITLCLFGYGVQYLRLTSMEKSRQAWLFARFPELQGVWKDVAKDESRYQEAIMLRWDNRDIYSCDNYHLSYSTLNQIINSEWNLDGSTHITHQAVRSPHLIVPPFDPSIPVTLKPNQKYCVRVVVPAQLFQFPNINAYNPIDGSPWDSIMMTAVRQSAANTTVPIKLKLWNGHAKLYEANEHNAGRSAHDVPLHEFVNRSGLHVYEAEIALVDEGNYALETRLEYTQGLWNFERETIISYQPEMVKPPSANMTLRVLGREMDHFDLPLCTRGDHPGRWLNLKDYAPERRNMIEPSAVDFQGNFWAPYNCRYRHIPYQDFTQCLVKKYPLIHWFGDSNSRRAIKKMVTDGEWCGDYEAIKSNTTLARSCHCEDYHDMTWNSSVFDPWSRASAIKRNPLANVSKEWGTVDVDAQSEVWFYKMDGLTNLNDPAWEESFKDYPPPENMVVHIDGLKVDEIWNTRFGKPLHIVEPPSSEPQAAEEKKEDDTPEIDNHDDNNQDVAKRSVRLDKRWYLTLAPPQVLMVSLGNWDTSWMPYVDYQIAVQKLVNYIKQRYVPYKTAVIYRAPQYYCCRVDTSDWQRRLSTRRMEAYDRYARDMLTQHVGAKVWDVYALGEARSWQDKQASTDCPSNHVSSDLVAVENQILMNSLCNVDDWFADCEKVTDSCSLSTFMPPEGPPPPESDSGCKLLDGFAILIQLLLASTALATLAIKRARERPQRPVKIWVMDGSKQFLGGVVIHSLNLLVSYSRGRPRHGGPSNLCVWYFLNVGVDTTLGVAILWCILHCLQWSLQRLGVTGIRTGDYGTPPSMRRWAKQTVIFIFALAGMKLCVFGILRFFPFFFDFGKWVLRWTRDNYRAQVVFVMLIFPLCMNAFQIWIIDTIVKNKILKIDDEEAQADDERTRLLPDQPAATHNTTSPSE</sequence>
<feature type="compositionally biased region" description="Basic and acidic residues" evidence="1">
    <location>
        <begin position="533"/>
        <end position="553"/>
    </location>
</feature>
<organism evidence="3 4">
    <name type="scientific">Mortierella isabellina</name>
    <name type="common">Filamentous fungus</name>
    <name type="synonym">Umbelopsis isabellina</name>
    <dbReference type="NCBI Taxonomy" id="91625"/>
    <lineage>
        <taxon>Eukaryota</taxon>
        <taxon>Fungi</taxon>
        <taxon>Fungi incertae sedis</taxon>
        <taxon>Mucoromycota</taxon>
        <taxon>Mucoromycotina</taxon>
        <taxon>Umbelopsidomycetes</taxon>
        <taxon>Umbelopsidales</taxon>
        <taxon>Umbelopsidaceae</taxon>
        <taxon>Umbelopsis</taxon>
    </lineage>
</organism>
<dbReference type="InterPro" id="IPR022127">
    <property type="entry name" value="STIMATE/YPL162C"/>
</dbReference>
<feature type="region of interest" description="Disordered" evidence="1">
    <location>
        <begin position="521"/>
        <end position="553"/>
    </location>
</feature>
<feature type="region of interest" description="Disordered" evidence="1">
    <location>
        <begin position="946"/>
        <end position="971"/>
    </location>
</feature>